<dbReference type="InterPro" id="IPR025287">
    <property type="entry name" value="WAK_GUB"/>
</dbReference>
<comment type="subcellular location">
    <subcellularLocation>
        <location evidence="1">Membrane</location>
        <topology evidence="1">Single-pass membrane protein</topology>
    </subcellularLocation>
</comment>
<organism evidence="5 6">
    <name type="scientific">Eleusine coracana subsp. coracana</name>
    <dbReference type="NCBI Taxonomy" id="191504"/>
    <lineage>
        <taxon>Eukaryota</taxon>
        <taxon>Viridiplantae</taxon>
        <taxon>Streptophyta</taxon>
        <taxon>Embryophyta</taxon>
        <taxon>Tracheophyta</taxon>
        <taxon>Spermatophyta</taxon>
        <taxon>Magnoliopsida</taxon>
        <taxon>Liliopsida</taxon>
        <taxon>Poales</taxon>
        <taxon>Poaceae</taxon>
        <taxon>PACMAD clade</taxon>
        <taxon>Chloridoideae</taxon>
        <taxon>Cynodonteae</taxon>
        <taxon>Eleusininae</taxon>
        <taxon>Eleusine</taxon>
    </lineage>
</organism>
<comment type="caution">
    <text evidence="5">The sequence shown here is derived from an EMBL/GenBank/DDBJ whole genome shotgun (WGS) entry which is preliminary data.</text>
</comment>
<evidence type="ECO:0000256" key="2">
    <source>
        <dbReference type="ARBA" id="ARBA00022729"/>
    </source>
</evidence>
<accession>A0AAV5FA76</accession>
<dbReference type="Proteomes" id="UP001054889">
    <property type="component" value="Unassembled WGS sequence"/>
</dbReference>
<evidence type="ECO:0000259" key="4">
    <source>
        <dbReference type="Pfam" id="PF13947"/>
    </source>
</evidence>
<dbReference type="PANTHER" id="PTHR33491">
    <property type="entry name" value="OSJNBA0016N04.9 PROTEIN"/>
    <property type="match status" value="1"/>
</dbReference>
<feature type="domain" description="Wall-associated receptor kinase galacturonan-binding" evidence="4">
    <location>
        <begin position="26"/>
        <end position="58"/>
    </location>
</feature>
<dbReference type="GO" id="GO:0030247">
    <property type="term" value="F:polysaccharide binding"/>
    <property type="evidence" value="ECO:0007669"/>
    <property type="project" value="InterPro"/>
</dbReference>
<proteinExistence type="predicted"/>
<evidence type="ECO:0000256" key="1">
    <source>
        <dbReference type="ARBA" id="ARBA00004167"/>
    </source>
</evidence>
<dbReference type="GO" id="GO:0016020">
    <property type="term" value="C:membrane"/>
    <property type="evidence" value="ECO:0007669"/>
    <property type="project" value="UniProtKB-SubCell"/>
</dbReference>
<evidence type="ECO:0000313" key="6">
    <source>
        <dbReference type="Proteomes" id="UP001054889"/>
    </source>
</evidence>
<dbReference type="EMBL" id="BQKI01000083">
    <property type="protein sequence ID" value="GJN31907.1"/>
    <property type="molecule type" value="Genomic_DNA"/>
</dbReference>
<evidence type="ECO:0000256" key="3">
    <source>
        <dbReference type="SAM" id="SignalP"/>
    </source>
</evidence>
<protein>
    <recommendedName>
        <fullName evidence="4">Wall-associated receptor kinase galacturonan-binding domain-containing protein</fullName>
    </recommendedName>
</protein>
<dbReference type="AlphaFoldDB" id="A0AAV5FA76"/>
<reference evidence="5" key="2">
    <citation type="submission" date="2021-12" db="EMBL/GenBank/DDBJ databases">
        <title>Resequencing data analysis of finger millet.</title>
        <authorList>
            <person name="Hatakeyama M."/>
            <person name="Aluri S."/>
            <person name="Balachadran M.T."/>
            <person name="Sivarajan S.R."/>
            <person name="Poveda L."/>
            <person name="Shimizu-Inatsugi R."/>
            <person name="Schlapbach R."/>
            <person name="Sreeman S.M."/>
            <person name="Shimizu K.K."/>
        </authorList>
    </citation>
    <scope>NUCLEOTIDE SEQUENCE</scope>
</reference>
<feature type="chain" id="PRO_5043562726" description="Wall-associated receptor kinase galacturonan-binding domain-containing protein" evidence="3">
    <location>
        <begin position="21"/>
        <end position="83"/>
    </location>
</feature>
<sequence>MASVLLVGVATVLYIGSISAQPAPGCQTHCGGVKIPYPFGIGANCAMEKRFEINCTNTVSGQSHSLLMLNLDILLQLYHRKNG</sequence>
<keyword evidence="2 3" id="KW-0732">Signal</keyword>
<dbReference type="Pfam" id="PF13947">
    <property type="entry name" value="GUB_WAK_bind"/>
    <property type="match status" value="1"/>
</dbReference>
<gene>
    <name evidence="5" type="primary">gb20362</name>
    <name evidence="5" type="ORF">PR202_gb20362</name>
</gene>
<name>A0AAV5FA76_ELECO</name>
<feature type="signal peptide" evidence="3">
    <location>
        <begin position="1"/>
        <end position="20"/>
    </location>
</feature>
<keyword evidence="6" id="KW-1185">Reference proteome</keyword>
<reference evidence="5" key="1">
    <citation type="journal article" date="2018" name="DNA Res.">
        <title>Multiple hybrid de novo genome assembly of finger millet, an orphan allotetraploid crop.</title>
        <authorList>
            <person name="Hatakeyama M."/>
            <person name="Aluri S."/>
            <person name="Balachadran M.T."/>
            <person name="Sivarajan S.R."/>
            <person name="Patrignani A."/>
            <person name="Gruter S."/>
            <person name="Poveda L."/>
            <person name="Shimizu-Inatsugi R."/>
            <person name="Baeten J."/>
            <person name="Francoijs K.J."/>
            <person name="Nataraja K.N."/>
            <person name="Reddy Y.A.N."/>
            <person name="Phadnis S."/>
            <person name="Ravikumar R.L."/>
            <person name="Schlapbach R."/>
            <person name="Sreeman S.M."/>
            <person name="Shimizu K.K."/>
        </authorList>
    </citation>
    <scope>NUCLEOTIDE SEQUENCE</scope>
</reference>
<evidence type="ECO:0000313" key="5">
    <source>
        <dbReference type="EMBL" id="GJN31907.1"/>
    </source>
</evidence>